<keyword evidence="2" id="KW-0808">Transferase</keyword>
<dbReference type="Proteomes" id="UP000782312">
    <property type="component" value="Unassembled WGS sequence"/>
</dbReference>
<protein>
    <submittedName>
        <fullName evidence="3">Glycosyltransferase family 9 protein</fullName>
    </submittedName>
</protein>
<name>A0A932MNN6_UNCTE</name>
<accession>A0A932MNN6</accession>
<evidence type="ECO:0000313" key="3">
    <source>
        <dbReference type="EMBL" id="MBI3126371.1"/>
    </source>
</evidence>
<dbReference type="AlphaFoldDB" id="A0A932MNN6"/>
<dbReference type="GO" id="GO:0005829">
    <property type="term" value="C:cytosol"/>
    <property type="evidence" value="ECO:0007669"/>
    <property type="project" value="TreeGrafter"/>
</dbReference>
<dbReference type="SUPFAM" id="SSF53756">
    <property type="entry name" value="UDP-Glycosyltransferase/glycogen phosphorylase"/>
    <property type="match status" value="1"/>
</dbReference>
<dbReference type="Gene3D" id="3.40.50.2000">
    <property type="entry name" value="Glycogen Phosphorylase B"/>
    <property type="match status" value="2"/>
</dbReference>
<proteinExistence type="predicted"/>
<dbReference type="PANTHER" id="PTHR30160:SF1">
    <property type="entry name" value="LIPOPOLYSACCHARIDE 1,2-N-ACETYLGLUCOSAMINETRANSFERASE-RELATED"/>
    <property type="match status" value="1"/>
</dbReference>
<dbReference type="InterPro" id="IPR002201">
    <property type="entry name" value="Glyco_trans_9"/>
</dbReference>
<dbReference type="CDD" id="cd03789">
    <property type="entry name" value="GT9_LPS_heptosyltransferase"/>
    <property type="match status" value="1"/>
</dbReference>
<sequence>MRMRFLLARTLRSIPYWIYRAVRLLTRPPQRDLFPSSEMMESVRRILLIKFDALGDILMTSPAIRAIRRRFPVAEIHLLTQTGVAPLARFLPGMDAVESLPCGFLLRGGRRLRRALAWVPASVRLRRARYDLILDFSGLFHSAAAAWIAGAPVRMGFYRHIPLGFFSTDGFGHFYTHEFALDENAHYADRMSRLAAAAGAAPDAGGWRLHLTGDLREAAARLLAENGIGEGGGPLVAVCPGAKWPPKRWSEAGFAGVVDLLQERGWRAVLLAGPDEKDLLDEMRRACRTAPAAVWPPAPLGVLAALLEKADAFLGNDSGPMHMAAAVGTPVIALFGPTPPWRTGPRGSPFIPLYAGLECSPCPLYFTRDRCERGHNYCMDDFRLHDVAAAVELSIERRLPPRRARPAG</sequence>
<dbReference type="InterPro" id="IPR051199">
    <property type="entry name" value="LPS_LOS_Heptosyltrfase"/>
</dbReference>
<evidence type="ECO:0000313" key="4">
    <source>
        <dbReference type="Proteomes" id="UP000782312"/>
    </source>
</evidence>
<comment type="caution">
    <text evidence="3">The sequence shown here is derived from an EMBL/GenBank/DDBJ whole genome shotgun (WGS) entry which is preliminary data.</text>
</comment>
<keyword evidence="1" id="KW-0328">Glycosyltransferase</keyword>
<evidence type="ECO:0000256" key="1">
    <source>
        <dbReference type="ARBA" id="ARBA00022676"/>
    </source>
</evidence>
<organism evidence="3 4">
    <name type="scientific">Tectimicrobiota bacterium</name>
    <dbReference type="NCBI Taxonomy" id="2528274"/>
    <lineage>
        <taxon>Bacteria</taxon>
        <taxon>Pseudomonadati</taxon>
        <taxon>Nitrospinota/Tectimicrobiota group</taxon>
        <taxon>Candidatus Tectimicrobiota</taxon>
    </lineage>
</organism>
<dbReference type="GO" id="GO:0008713">
    <property type="term" value="F:ADP-heptose-lipopolysaccharide heptosyltransferase activity"/>
    <property type="evidence" value="ECO:0007669"/>
    <property type="project" value="TreeGrafter"/>
</dbReference>
<dbReference type="PANTHER" id="PTHR30160">
    <property type="entry name" value="TETRAACYLDISACCHARIDE 4'-KINASE-RELATED"/>
    <property type="match status" value="1"/>
</dbReference>
<gene>
    <name evidence="3" type="ORF">HYZ11_02060</name>
</gene>
<dbReference type="GO" id="GO:0009244">
    <property type="term" value="P:lipopolysaccharide core region biosynthetic process"/>
    <property type="evidence" value="ECO:0007669"/>
    <property type="project" value="TreeGrafter"/>
</dbReference>
<evidence type="ECO:0000256" key="2">
    <source>
        <dbReference type="ARBA" id="ARBA00022679"/>
    </source>
</evidence>
<reference evidence="3" key="1">
    <citation type="submission" date="2020-07" db="EMBL/GenBank/DDBJ databases">
        <title>Huge and variable diversity of episymbiotic CPR bacteria and DPANN archaea in groundwater ecosystems.</title>
        <authorList>
            <person name="He C.Y."/>
            <person name="Keren R."/>
            <person name="Whittaker M."/>
            <person name="Farag I.F."/>
            <person name="Doudna J."/>
            <person name="Cate J.H.D."/>
            <person name="Banfield J.F."/>
        </authorList>
    </citation>
    <scope>NUCLEOTIDE SEQUENCE</scope>
    <source>
        <strain evidence="3">NC_groundwater_763_Ag_S-0.2um_68_21</strain>
    </source>
</reference>
<dbReference type="EMBL" id="JACPUR010000002">
    <property type="protein sequence ID" value="MBI3126371.1"/>
    <property type="molecule type" value="Genomic_DNA"/>
</dbReference>
<dbReference type="Pfam" id="PF01075">
    <property type="entry name" value="Glyco_transf_9"/>
    <property type="match status" value="1"/>
</dbReference>